<dbReference type="CDD" id="cd06173">
    <property type="entry name" value="MFS_MefA_like"/>
    <property type="match status" value="1"/>
</dbReference>
<dbReference type="SUPFAM" id="SSF103473">
    <property type="entry name" value="MFS general substrate transporter"/>
    <property type="match status" value="1"/>
</dbReference>
<dbReference type="GO" id="GO:0009239">
    <property type="term" value="P:enterobactin biosynthetic process"/>
    <property type="evidence" value="ECO:0007669"/>
    <property type="project" value="TreeGrafter"/>
</dbReference>
<dbReference type="GO" id="GO:0022857">
    <property type="term" value="F:transmembrane transporter activity"/>
    <property type="evidence" value="ECO:0007669"/>
    <property type="project" value="InterPro"/>
</dbReference>
<evidence type="ECO:0000256" key="6">
    <source>
        <dbReference type="ARBA" id="ARBA00022553"/>
    </source>
</evidence>
<dbReference type="Pfam" id="PF07690">
    <property type="entry name" value="MFS_1"/>
    <property type="match status" value="1"/>
</dbReference>
<evidence type="ECO:0000256" key="13">
    <source>
        <dbReference type="SAM" id="Phobius"/>
    </source>
</evidence>
<dbReference type="InterPro" id="IPR045851">
    <property type="entry name" value="AMP-bd_C_sf"/>
</dbReference>
<evidence type="ECO:0000256" key="3">
    <source>
        <dbReference type="ARBA" id="ARBA00006432"/>
    </source>
</evidence>
<proteinExistence type="inferred from homology"/>
<feature type="transmembrane region" description="Helical" evidence="13">
    <location>
        <begin position="1687"/>
        <end position="1704"/>
    </location>
</feature>
<keyword evidence="7 13" id="KW-0812">Transmembrane</keyword>
<dbReference type="InterPro" id="IPR036736">
    <property type="entry name" value="ACP-like_sf"/>
</dbReference>
<dbReference type="SUPFAM" id="SSF53474">
    <property type="entry name" value="alpha/beta-Hydrolases"/>
    <property type="match status" value="1"/>
</dbReference>
<comment type="subcellular location">
    <subcellularLocation>
        <location evidence="2">Cell membrane</location>
        <topology evidence="2">Multi-pass membrane protein</topology>
    </subcellularLocation>
</comment>
<dbReference type="RefSeq" id="WP_068679085.1">
    <property type="nucleotide sequence ID" value="NZ_LYPA01000025.1"/>
</dbReference>
<dbReference type="InterPro" id="IPR000873">
    <property type="entry name" value="AMP-dep_synth/lig_dom"/>
</dbReference>
<keyword evidence="8" id="KW-0677">Repeat</keyword>
<dbReference type="FunFam" id="3.40.50.980:FF:000001">
    <property type="entry name" value="Non-ribosomal peptide synthetase"/>
    <property type="match status" value="1"/>
</dbReference>
<protein>
    <recommendedName>
        <fullName evidence="18">Carrier domain-containing protein</fullName>
    </recommendedName>
</protein>
<dbReference type="OrthoDB" id="9765680at2"/>
<dbReference type="InterPro" id="IPR011701">
    <property type="entry name" value="MFS"/>
</dbReference>
<accession>A0A1A5YSA4</accession>
<dbReference type="InterPro" id="IPR010071">
    <property type="entry name" value="AA_adenyl_dom"/>
</dbReference>
<dbReference type="InterPro" id="IPR025110">
    <property type="entry name" value="AMP-bd_C"/>
</dbReference>
<gene>
    <name evidence="16" type="ORF">A7K91_09900</name>
</gene>
<dbReference type="STRING" id="1844972.A7K91_09900"/>
<feature type="transmembrane region" description="Helical" evidence="13">
    <location>
        <begin position="1479"/>
        <end position="1500"/>
    </location>
</feature>
<dbReference type="Gene3D" id="3.30.300.30">
    <property type="match status" value="1"/>
</dbReference>
<keyword evidence="10 13" id="KW-0472">Membrane</keyword>
<keyword evidence="6" id="KW-0597">Phosphoprotein</keyword>
<dbReference type="InterPro" id="IPR001242">
    <property type="entry name" value="Condensation_dom"/>
</dbReference>
<evidence type="ECO:0000256" key="9">
    <source>
        <dbReference type="ARBA" id="ARBA00022989"/>
    </source>
</evidence>
<dbReference type="InterPro" id="IPR020845">
    <property type="entry name" value="AMP-binding_CS"/>
</dbReference>
<feature type="transmembrane region" description="Helical" evidence="13">
    <location>
        <begin position="1659"/>
        <end position="1680"/>
    </location>
</feature>
<feature type="transmembrane region" description="Helical" evidence="13">
    <location>
        <begin position="1506"/>
        <end position="1526"/>
    </location>
</feature>
<dbReference type="Pfam" id="PF00501">
    <property type="entry name" value="AMP-binding"/>
    <property type="match status" value="1"/>
</dbReference>
<keyword evidence="9 13" id="KW-1133">Transmembrane helix</keyword>
<evidence type="ECO:0000256" key="7">
    <source>
        <dbReference type="ARBA" id="ARBA00022692"/>
    </source>
</evidence>
<comment type="similarity">
    <text evidence="3">Belongs to the ATP-dependent AMP-binding enzyme family.</text>
</comment>
<dbReference type="InterPro" id="IPR036259">
    <property type="entry name" value="MFS_trans_sf"/>
</dbReference>
<evidence type="ECO:0000259" key="14">
    <source>
        <dbReference type="PROSITE" id="PS50075"/>
    </source>
</evidence>
<keyword evidence="4" id="KW-0813">Transport</keyword>
<evidence type="ECO:0000256" key="8">
    <source>
        <dbReference type="ARBA" id="ARBA00022737"/>
    </source>
</evidence>
<evidence type="ECO:0000256" key="4">
    <source>
        <dbReference type="ARBA" id="ARBA00022448"/>
    </source>
</evidence>
<evidence type="ECO:0008006" key="18">
    <source>
        <dbReference type="Google" id="ProtNLM"/>
    </source>
</evidence>
<keyword evidence="17" id="KW-1185">Reference proteome</keyword>
<dbReference type="PANTHER" id="PTHR45527">
    <property type="entry name" value="NONRIBOSOMAL PEPTIDE SYNTHETASE"/>
    <property type="match status" value="1"/>
</dbReference>
<organism evidence="16 17">
    <name type="scientific">Paenibacillus oryzae</name>
    <dbReference type="NCBI Taxonomy" id="1844972"/>
    <lineage>
        <taxon>Bacteria</taxon>
        <taxon>Bacillati</taxon>
        <taxon>Bacillota</taxon>
        <taxon>Bacilli</taxon>
        <taxon>Bacillales</taxon>
        <taxon>Paenibacillaceae</taxon>
        <taxon>Paenibacillus</taxon>
    </lineage>
</organism>
<evidence type="ECO:0000256" key="2">
    <source>
        <dbReference type="ARBA" id="ARBA00004651"/>
    </source>
</evidence>
<evidence type="ECO:0000313" key="17">
    <source>
        <dbReference type="Proteomes" id="UP000092024"/>
    </source>
</evidence>
<feature type="transmembrane region" description="Helical" evidence="13">
    <location>
        <begin position="1710"/>
        <end position="1732"/>
    </location>
</feature>
<dbReference type="GO" id="GO:0031177">
    <property type="term" value="F:phosphopantetheine binding"/>
    <property type="evidence" value="ECO:0007669"/>
    <property type="project" value="InterPro"/>
</dbReference>
<dbReference type="InterPro" id="IPR023213">
    <property type="entry name" value="CAT-like_dom_sf"/>
</dbReference>
<dbReference type="GO" id="GO:0005829">
    <property type="term" value="C:cytosol"/>
    <property type="evidence" value="ECO:0007669"/>
    <property type="project" value="TreeGrafter"/>
</dbReference>
<feature type="transmembrane region" description="Helical" evidence="13">
    <location>
        <begin position="1753"/>
        <end position="1775"/>
    </location>
</feature>
<feature type="transmembrane region" description="Helical" evidence="13">
    <location>
        <begin position="1452"/>
        <end position="1472"/>
    </location>
</feature>
<dbReference type="PANTHER" id="PTHR45527:SF1">
    <property type="entry name" value="FATTY ACID SYNTHASE"/>
    <property type="match status" value="1"/>
</dbReference>
<feature type="transmembrane region" description="Helical" evidence="13">
    <location>
        <begin position="1622"/>
        <end position="1639"/>
    </location>
</feature>
<dbReference type="Gene3D" id="1.20.1250.20">
    <property type="entry name" value="MFS general substrate transporter like domains"/>
    <property type="match status" value="1"/>
</dbReference>
<dbReference type="Gene3D" id="3.40.50.980">
    <property type="match status" value="2"/>
</dbReference>
<feature type="transmembrane region" description="Helical" evidence="13">
    <location>
        <begin position="1414"/>
        <end position="1440"/>
    </location>
</feature>
<dbReference type="InterPro" id="IPR001031">
    <property type="entry name" value="Thioesterase"/>
</dbReference>
<dbReference type="Gene3D" id="3.30.559.10">
    <property type="entry name" value="Chloramphenicol acetyltransferase-like domain"/>
    <property type="match status" value="1"/>
</dbReference>
<dbReference type="InterPro" id="IPR009081">
    <property type="entry name" value="PP-bd_ACP"/>
</dbReference>
<dbReference type="FunFam" id="3.30.300.30:FF:000010">
    <property type="entry name" value="Enterobactin synthetase component F"/>
    <property type="match status" value="1"/>
</dbReference>
<dbReference type="SUPFAM" id="SSF52777">
    <property type="entry name" value="CoA-dependent acyltransferases"/>
    <property type="match status" value="2"/>
</dbReference>
<dbReference type="CDD" id="cd05930">
    <property type="entry name" value="A_NRPS"/>
    <property type="match status" value="1"/>
</dbReference>
<dbReference type="Gene3D" id="1.10.1200.10">
    <property type="entry name" value="ACP-like"/>
    <property type="match status" value="1"/>
</dbReference>
<comment type="caution">
    <text evidence="16">The sequence shown here is derived from an EMBL/GenBank/DDBJ whole genome shotgun (WGS) entry which is preliminary data.</text>
</comment>
<feature type="transmembrane region" description="Helical" evidence="13">
    <location>
        <begin position="1573"/>
        <end position="1591"/>
    </location>
</feature>
<dbReference type="Gene3D" id="2.30.38.10">
    <property type="entry name" value="Luciferase, Domain 3"/>
    <property type="match status" value="1"/>
</dbReference>
<sequence>MSKTIDQLSPERRALLALKAKQQKAKAAAASAAIPKQPRQEGENKFPLSYAQQRTMFFEEYMPGTERYNFANGYKLIGELDIPALERSLNAIVKRHEVMRAVIAYENDDFVQVIRPELEIQLQVIKMSDEEKVYQHMEKEGSKPFDFLNGPLVRAALYELGPQNHVLVWMTHHLIYDGGSADIFDQELAAFYESFLLGEPVKLPELPIQYPDFAVWQRNWMAGEECDRQLRYWTNKLSHTPPMLDLPTDYPRPTVQKEKAGLFSMVVDSAFTERIREACKQQGCTTFVFLLAAYKVLLASYNGKEEIVVGTPMANRGKQEIQQLTGFFANTVALRSSIDRNETFSSFLAGVRDTVLETNDYQDVPFDRIVEELNPERIVGHALYFDTMFLLERHGQSMTDLPGLQVTPFAGNRTRGGTLDLTMAVFENQKLGMEITLTYRSDLFRESTISQLAEHFHMIVERAMDNPGLPLYEIAAVSDNVLTKLLVDWNARKESAGEPYLPHQLAEKQAALTPSAAAVISEGKRLTYGELNERANRLAHYLRGIGVAPNRTVGLYMERTVDIIVGLLGILKAGGAYVPLDPKLPAVRLQMIAREAEVSVIVTEEALCDAFADEAGAEAIRIFCLDRDWETIAREDSGNPAALAKPDDLMYVLFTSGSTGKPKGVAVEHRSYANYLDGILKRLELKEGLSFAIVSTLAADLGTPMIWGAFATGGCVHVIPYERAADPDAFAAYCQENPIDVMKIVPSHMEALLGVSDPAAVVPRECLILAGEASHWDTIADIRRLRPDCRIQNHYGPTETTVSVLAYELPTEGAQKDRQLAVPLGQPIPNAPVYVLNSYFQPVLPGAIGELFIGGNAVSRGYYGRPDLTAERFLPDPFTDVTGGRMYRTGDLVRHLHDGNIQFFGRMDQQVKIRGYRVETGEIEHVLLQMGGLRDAVVIIREDEPGDKRLVAYLVPEQRQTSAGQEGADATLQSSAQGPDVSGIRKHIKTILPDYMVPSAFVIMERLPLNANGKLDRQLLPPPSASNTAANSDFAEPQTKEELEIAAVWREVLGLEQVGIDDEFFDLGGDSFKAIKVVRKMGNSFSVMDLFQNPTIRELAEHLTSGATRSEDLLIEFKKASTIGGKVSTLVCVPYGGGSAITFQPMAKALPPNYALFAVEIPGHDYSRPQQPLASLEETASRVAAEIKSKAKGDVYLYGHCLGGAMVLRTALLLEQQDVVVNGVFMAGTFPGARLPFKLTEWWHRLFPREKWTSDKFVRDMIRAFGGFDDEISPEEQKFVLRNLRHDAREAEDYYTALYAQEQRPKLKAPITCIVGSADRMTEFYEERYMEWKDFSGQVDLHIVDDAGHYFHKHQADHVTKIVALQISKWGDEKDDEAIRRASAGAEARALIASAQETAIEPEKREVQPSVKSFLIVTLCLIIATIGTSLTGFALGIWVYDRTGSISDYATISLYAILPTLLLLPVAGAVVDRYDRRKVMLAGQTLALCSVIFIATMLYLDALALWAIYVAAGIGSIAGAFTMPAYQAATAQLVPKRYLGHANGLGQLVMSLNGIMAPALGGALVVLIGLETIVLLDLILLSSSMIILSLIRFPNLMFKKREEPMSKEIIGGWKYIIQRKSLVAMVVFFIVVNFFMSLYNVLTTPFLLQFMTADKVGLVIAFEGAGLLVGSILMAIWGGFDRRADGMVGFVMLTGISVAVVGIYPSLVTAIIGLFGFGLALAFINTHWLALIQTKVGLELQGRVLATNQVMAFSMRPLSFLLAGPLVASVFGPLSASLPAGTLSSGLFGGAGDKGISLLIATIGIILFIWAVMGMKYRQLRYMETILPDAVPDAVIIRNKDQLQQMADRQMGVGL</sequence>
<dbReference type="GO" id="GO:0005886">
    <property type="term" value="C:plasma membrane"/>
    <property type="evidence" value="ECO:0007669"/>
    <property type="project" value="UniProtKB-SubCell"/>
</dbReference>
<dbReference type="PROSITE" id="PS00455">
    <property type="entry name" value="AMP_BINDING"/>
    <property type="match status" value="1"/>
</dbReference>
<dbReference type="GO" id="GO:0009366">
    <property type="term" value="C:enterobactin synthetase complex"/>
    <property type="evidence" value="ECO:0007669"/>
    <property type="project" value="TreeGrafter"/>
</dbReference>
<reference evidence="16 17" key="1">
    <citation type="submission" date="2016-05" db="EMBL/GenBank/DDBJ databases">
        <title>Paenibacillus oryzae. sp. nov., isolated from the rice root.</title>
        <authorList>
            <person name="Zhang J."/>
            <person name="Zhang X."/>
        </authorList>
    </citation>
    <scope>NUCLEOTIDE SEQUENCE [LARGE SCALE GENOMIC DNA]</scope>
    <source>
        <strain evidence="16 17">1DrF-4</strain>
    </source>
</reference>
<dbReference type="Pfam" id="PF00550">
    <property type="entry name" value="PP-binding"/>
    <property type="match status" value="1"/>
</dbReference>
<dbReference type="Gene3D" id="3.40.50.1820">
    <property type="entry name" value="alpha/beta hydrolase"/>
    <property type="match status" value="1"/>
</dbReference>
<evidence type="ECO:0000256" key="5">
    <source>
        <dbReference type="ARBA" id="ARBA00022450"/>
    </source>
</evidence>
<dbReference type="Pfam" id="PF00975">
    <property type="entry name" value="Thioesterase"/>
    <property type="match status" value="1"/>
</dbReference>
<dbReference type="SMART" id="SM00823">
    <property type="entry name" value="PKS_PP"/>
    <property type="match status" value="1"/>
</dbReference>
<keyword evidence="12" id="KW-0511">Multifunctional enzyme</keyword>
<name>A0A1A5YSA4_9BACL</name>
<feature type="transmembrane region" description="Helical" evidence="13">
    <location>
        <begin position="1795"/>
        <end position="1813"/>
    </location>
</feature>
<dbReference type="InterPro" id="IPR020846">
    <property type="entry name" value="MFS_dom"/>
</dbReference>
<keyword evidence="11" id="KW-0045">Antibiotic biosynthesis</keyword>
<dbReference type="Gene3D" id="3.30.559.30">
    <property type="entry name" value="Nonribosomal peptide synthetase, condensation domain"/>
    <property type="match status" value="1"/>
</dbReference>
<evidence type="ECO:0000256" key="11">
    <source>
        <dbReference type="ARBA" id="ARBA00023194"/>
    </source>
</evidence>
<dbReference type="SUPFAM" id="SSF56801">
    <property type="entry name" value="Acetyl-CoA synthetase-like"/>
    <property type="match status" value="1"/>
</dbReference>
<dbReference type="InterPro" id="IPR020806">
    <property type="entry name" value="PKS_PP-bd"/>
</dbReference>
<keyword evidence="5" id="KW-0596">Phosphopantetheine</keyword>
<dbReference type="GO" id="GO:0008610">
    <property type="term" value="P:lipid biosynthetic process"/>
    <property type="evidence" value="ECO:0007669"/>
    <property type="project" value="UniProtKB-ARBA"/>
</dbReference>
<dbReference type="NCBIfam" id="TIGR01733">
    <property type="entry name" value="AA-adenyl-dom"/>
    <property type="match status" value="1"/>
</dbReference>
<comment type="cofactor">
    <cofactor evidence="1">
        <name>pantetheine 4'-phosphate</name>
        <dbReference type="ChEBI" id="CHEBI:47942"/>
    </cofactor>
</comment>
<dbReference type="GO" id="GO:0043041">
    <property type="term" value="P:amino acid activation for nonribosomal peptide biosynthetic process"/>
    <property type="evidence" value="ECO:0007669"/>
    <property type="project" value="TreeGrafter"/>
</dbReference>
<evidence type="ECO:0000256" key="12">
    <source>
        <dbReference type="ARBA" id="ARBA00023268"/>
    </source>
</evidence>
<dbReference type="Proteomes" id="UP000092024">
    <property type="component" value="Unassembled WGS sequence"/>
</dbReference>
<evidence type="ECO:0000256" key="1">
    <source>
        <dbReference type="ARBA" id="ARBA00001957"/>
    </source>
</evidence>
<dbReference type="Pfam" id="PF00668">
    <property type="entry name" value="Condensation"/>
    <property type="match status" value="1"/>
</dbReference>
<dbReference type="PROSITE" id="PS50850">
    <property type="entry name" value="MFS"/>
    <property type="match status" value="1"/>
</dbReference>
<evidence type="ECO:0000259" key="15">
    <source>
        <dbReference type="PROSITE" id="PS50850"/>
    </source>
</evidence>
<dbReference type="GO" id="GO:0047527">
    <property type="term" value="F:2,3-dihydroxybenzoate-serine ligase activity"/>
    <property type="evidence" value="ECO:0007669"/>
    <property type="project" value="TreeGrafter"/>
</dbReference>
<dbReference type="EMBL" id="LYPA01000025">
    <property type="protein sequence ID" value="OBR68502.1"/>
    <property type="molecule type" value="Genomic_DNA"/>
</dbReference>
<dbReference type="Pfam" id="PF13193">
    <property type="entry name" value="AMP-binding_C"/>
    <property type="match status" value="1"/>
</dbReference>
<evidence type="ECO:0000256" key="10">
    <source>
        <dbReference type="ARBA" id="ARBA00023136"/>
    </source>
</evidence>
<feature type="domain" description="Carrier" evidence="14">
    <location>
        <begin position="1036"/>
        <end position="1107"/>
    </location>
</feature>
<evidence type="ECO:0000313" key="16">
    <source>
        <dbReference type="EMBL" id="OBR68502.1"/>
    </source>
</evidence>
<dbReference type="CDD" id="cd19531">
    <property type="entry name" value="LCL_NRPS-like"/>
    <property type="match status" value="1"/>
</dbReference>
<dbReference type="PROSITE" id="PS50075">
    <property type="entry name" value="CARRIER"/>
    <property type="match status" value="1"/>
</dbReference>
<feature type="domain" description="Major facilitator superfamily (MFS) profile" evidence="15">
    <location>
        <begin position="1413"/>
        <end position="1819"/>
    </location>
</feature>
<dbReference type="InterPro" id="IPR029058">
    <property type="entry name" value="AB_hydrolase_fold"/>
</dbReference>